<dbReference type="InterPro" id="IPR006671">
    <property type="entry name" value="Cyclin_N"/>
</dbReference>
<dbReference type="PANTHER" id="PTHR22896:SF0">
    <property type="entry name" value="CYCLIN N-TERMINAL DOMAIN-CONTAINING PROTEIN"/>
    <property type="match status" value="1"/>
</dbReference>
<dbReference type="Gene3D" id="1.10.472.10">
    <property type="entry name" value="Cyclin-like"/>
    <property type="match status" value="1"/>
</dbReference>
<dbReference type="InterPro" id="IPR036915">
    <property type="entry name" value="Cyclin-like_sf"/>
</dbReference>
<reference evidence="3" key="1">
    <citation type="submission" date="2025-05" db="UniProtKB">
        <authorList>
            <consortium name="EnsemblMetazoa"/>
        </authorList>
    </citation>
    <scope>IDENTIFICATION</scope>
</reference>
<dbReference type="PIRSF" id="PIRSF025798">
    <property type="entry name" value="Cables"/>
    <property type="match status" value="1"/>
</dbReference>
<evidence type="ECO:0000313" key="3">
    <source>
        <dbReference type="EnsemblMetazoa" id="XP_050515020.1"/>
    </source>
</evidence>
<dbReference type="Pfam" id="PF00134">
    <property type="entry name" value="Cyclin_N"/>
    <property type="match status" value="1"/>
</dbReference>
<name>A0ABM5KXV9_DIAVI</name>
<accession>A0ABM5KXV9</accession>
<sequence length="521" mass="59444">MANSLKRTNSRRRIAALSFLTNITLDGSYKDTKLAILPKNGATTRAPFLCTEDILPEEAEDIDETSYLLKSQQNLNEKLTPVLHKKQIKKYRPSNSDSESESIIAPIKGTLEDNAFRKHTRDNLCFSSDVVDRDGKIIPKILKKIPHQVSICSEAERRKEKDSSCESLGSVTFRNKLVGDKSRQKITIIKPTRDHKFSGERIVFVTAKHSPFMVCSYIPYKRNYRANLTREAQRKRTASGNRPLSTSGDGFDPYDSLGIARARDGQQEESYGYLLEPSKYPKDVVLKRNTIDDPTDQSLDPLKRNARHFVSRCLSYDTPGQRIASHTSNAIASELKEETLIKGFIYHPDLLDDPELIVGKHRTVLTFTSYVTSVIDYVKPSDLKREINEKFKDKFPHIDLTLSKLRSLKREMRKIAKQESNIDLLTVAQAYVYFEKLILRGLIHKQNRKLCAGASLILSAKLNDVKGDALKLLIEKTEATFRLNRKELMATEFAVLVALEFGLHIPTYEVYPHYQRLLYES</sequence>
<dbReference type="CDD" id="cd20556">
    <property type="entry name" value="CYCLIN_CABLES"/>
    <property type="match status" value="1"/>
</dbReference>
<feature type="compositionally biased region" description="Polar residues" evidence="1">
    <location>
        <begin position="238"/>
        <end position="248"/>
    </location>
</feature>
<organism evidence="3 4">
    <name type="scientific">Diabrotica virgifera virgifera</name>
    <name type="common">western corn rootworm</name>
    <dbReference type="NCBI Taxonomy" id="50390"/>
    <lineage>
        <taxon>Eukaryota</taxon>
        <taxon>Metazoa</taxon>
        <taxon>Ecdysozoa</taxon>
        <taxon>Arthropoda</taxon>
        <taxon>Hexapoda</taxon>
        <taxon>Insecta</taxon>
        <taxon>Pterygota</taxon>
        <taxon>Neoptera</taxon>
        <taxon>Endopterygota</taxon>
        <taxon>Coleoptera</taxon>
        <taxon>Polyphaga</taxon>
        <taxon>Cucujiformia</taxon>
        <taxon>Chrysomeloidea</taxon>
        <taxon>Chrysomelidae</taxon>
        <taxon>Galerucinae</taxon>
        <taxon>Diabroticina</taxon>
        <taxon>Diabroticites</taxon>
        <taxon>Diabrotica</taxon>
    </lineage>
</organism>
<dbReference type="PANTHER" id="PTHR22896">
    <property type="entry name" value="CDK5 AND ABL1 ENZYME SUBSTRATE 1"/>
    <property type="match status" value="1"/>
</dbReference>
<proteinExistence type="predicted"/>
<protein>
    <recommendedName>
        <fullName evidence="2">Cyclin N-terminal domain-containing protein</fullName>
    </recommendedName>
</protein>
<feature type="domain" description="Cyclin N-terminal" evidence="2">
    <location>
        <begin position="416"/>
        <end position="503"/>
    </location>
</feature>
<dbReference type="RefSeq" id="XP_050515020.1">
    <property type="nucleotide sequence ID" value="XM_050659063.1"/>
</dbReference>
<evidence type="ECO:0000256" key="1">
    <source>
        <dbReference type="SAM" id="MobiDB-lite"/>
    </source>
</evidence>
<dbReference type="InterPro" id="IPR012388">
    <property type="entry name" value="CABLES1/2"/>
</dbReference>
<dbReference type="GeneID" id="114331153"/>
<dbReference type="EnsemblMetazoa" id="XM_050659063.1">
    <property type="protein sequence ID" value="XP_050515020.1"/>
    <property type="gene ID" value="LOC114331153"/>
</dbReference>
<dbReference type="SUPFAM" id="SSF47954">
    <property type="entry name" value="Cyclin-like"/>
    <property type="match status" value="1"/>
</dbReference>
<keyword evidence="4" id="KW-1185">Reference proteome</keyword>
<feature type="region of interest" description="Disordered" evidence="1">
    <location>
        <begin position="231"/>
        <end position="253"/>
    </location>
</feature>
<evidence type="ECO:0000313" key="4">
    <source>
        <dbReference type="Proteomes" id="UP001652700"/>
    </source>
</evidence>
<evidence type="ECO:0000259" key="2">
    <source>
        <dbReference type="Pfam" id="PF00134"/>
    </source>
</evidence>
<dbReference type="Proteomes" id="UP001652700">
    <property type="component" value="Unplaced"/>
</dbReference>